<keyword evidence="2" id="KW-1185">Reference proteome</keyword>
<organism evidence="1 2">
    <name type="scientific">Rhabdobacter roseus</name>
    <dbReference type="NCBI Taxonomy" id="1655419"/>
    <lineage>
        <taxon>Bacteria</taxon>
        <taxon>Pseudomonadati</taxon>
        <taxon>Bacteroidota</taxon>
        <taxon>Cytophagia</taxon>
        <taxon>Cytophagales</taxon>
        <taxon>Cytophagaceae</taxon>
        <taxon>Rhabdobacter</taxon>
    </lineage>
</organism>
<accession>A0A840TFQ8</accession>
<dbReference type="EMBL" id="JACHGF010000002">
    <property type="protein sequence ID" value="MBB5282976.1"/>
    <property type="molecule type" value="Genomic_DNA"/>
</dbReference>
<comment type="caution">
    <text evidence="1">The sequence shown here is derived from an EMBL/GenBank/DDBJ whole genome shotgun (WGS) entry which is preliminary data.</text>
</comment>
<dbReference type="AlphaFoldDB" id="A0A840TFQ8"/>
<protein>
    <recommendedName>
        <fullName evidence="3">Lanthionine synthetase C-like protein</fullName>
    </recommendedName>
</protein>
<dbReference type="Gene3D" id="1.50.10.20">
    <property type="match status" value="1"/>
</dbReference>
<dbReference type="RefSeq" id="WP_184171979.1">
    <property type="nucleotide sequence ID" value="NZ_JACHGF010000002.1"/>
</dbReference>
<evidence type="ECO:0000313" key="2">
    <source>
        <dbReference type="Proteomes" id="UP000557307"/>
    </source>
</evidence>
<evidence type="ECO:0000313" key="1">
    <source>
        <dbReference type="EMBL" id="MBB5282976.1"/>
    </source>
</evidence>
<name>A0A840TFQ8_9BACT</name>
<gene>
    <name evidence="1" type="ORF">HNQ92_001102</name>
</gene>
<dbReference type="SUPFAM" id="SSF158745">
    <property type="entry name" value="LanC-like"/>
    <property type="match status" value="1"/>
</dbReference>
<sequence>MGISSVFDPVPLGQIEGVCRRMQAQRHREPSFGLDYGCLGQAVFYYLYARHTDQEAFLRESADQFDRACACVNTDRSFVIPRDFCDLGAVVHYLAEGGALAVEPGYFLGDVDAFLHQGLEQALRRGAVSGFTTGAAGYGLYFLHRARYDPARFAPTLERLADWLAVFTLKTPLGCCWPSTRHQTVTGVDLTLAYGQASVVLLLAAMVELGFADPRKVRSVVAGAIALIDHCLKVTQSHTVRVSLPEGHLGTAYALLRAGLVFDTPAWKALGESLLRHCAHSCQDSRRKLPRAGIRGGVAGATLAFARIHRLTDNALYGEAARQCQRILLRQTKQDEDGNTPSPGEVSDGKALSGVGATLIRSSGQLDFDRLIWLI</sequence>
<dbReference type="Proteomes" id="UP000557307">
    <property type="component" value="Unassembled WGS sequence"/>
</dbReference>
<evidence type="ECO:0008006" key="3">
    <source>
        <dbReference type="Google" id="ProtNLM"/>
    </source>
</evidence>
<reference evidence="1 2" key="1">
    <citation type="submission" date="2020-08" db="EMBL/GenBank/DDBJ databases">
        <title>Genomic Encyclopedia of Type Strains, Phase IV (KMG-IV): sequencing the most valuable type-strain genomes for metagenomic binning, comparative biology and taxonomic classification.</title>
        <authorList>
            <person name="Goeker M."/>
        </authorList>
    </citation>
    <scope>NUCLEOTIDE SEQUENCE [LARGE SCALE GENOMIC DNA]</scope>
    <source>
        <strain evidence="1 2">DSM 105074</strain>
    </source>
</reference>
<proteinExistence type="predicted"/>